<proteinExistence type="predicted"/>
<evidence type="ECO:0000313" key="3">
    <source>
        <dbReference type="Proteomes" id="UP000246104"/>
    </source>
</evidence>
<dbReference type="InterPro" id="IPR050239">
    <property type="entry name" value="Sigma-70_RNA_pol_init_factors"/>
</dbReference>
<dbReference type="Proteomes" id="UP000246104">
    <property type="component" value="Unassembled WGS sequence"/>
</dbReference>
<sequence>MYAEQIPPDLTNLDQYFLDIRENGSDHELSYEEGKTLAIAYEHGRMAIHVLRQDAADHFSSEMIITSLHHYPFTSNEDVMLHAVDDWIRALLEAPHTTYTRAELESLASNGNQARDQLIITHTHMVVSLAKRDIMSALPLNDRIQDGNEGLVHAMDKYDWRRGVKVDTYVQWWMRQSITRNKHNTETAV</sequence>
<dbReference type="AlphaFoldDB" id="A0A317JQQ6"/>
<feature type="domain" description="RNA polymerase sigma-70 region 2" evidence="1">
    <location>
        <begin position="120"/>
        <end position="180"/>
    </location>
</feature>
<accession>A0A317JQQ6</accession>
<organism evidence="2 3">
    <name type="scientific">Candidatus Cerribacteria bacterium 'Amazon FNV 2010 28 9'</name>
    <dbReference type="NCBI Taxonomy" id="2081795"/>
    <lineage>
        <taxon>Bacteria</taxon>
        <taxon>Candidatus Cerribacteria</taxon>
    </lineage>
</organism>
<dbReference type="EMBL" id="PSRQ01000016">
    <property type="protein sequence ID" value="PWU23986.1"/>
    <property type="molecule type" value="Genomic_DNA"/>
</dbReference>
<dbReference type="GO" id="GO:0006352">
    <property type="term" value="P:DNA-templated transcription initiation"/>
    <property type="evidence" value="ECO:0007669"/>
    <property type="project" value="InterPro"/>
</dbReference>
<dbReference type="InterPro" id="IPR007627">
    <property type="entry name" value="RNA_pol_sigma70_r2"/>
</dbReference>
<evidence type="ECO:0000259" key="1">
    <source>
        <dbReference type="Pfam" id="PF04542"/>
    </source>
</evidence>
<feature type="non-terminal residue" evidence="2">
    <location>
        <position position="189"/>
    </location>
</feature>
<dbReference type="GO" id="GO:0003700">
    <property type="term" value="F:DNA-binding transcription factor activity"/>
    <property type="evidence" value="ECO:0007669"/>
    <property type="project" value="InterPro"/>
</dbReference>
<dbReference type="PANTHER" id="PTHR30603:SF59">
    <property type="entry name" value="RNA POLYMERASE PRINCIPAL SIGMA FACTOR HRDA"/>
    <property type="match status" value="1"/>
</dbReference>
<dbReference type="SUPFAM" id="SSF88946">
    <property type="entry name" value="Sigma2 domain of RNA polymerase sigma factors"/>
    <property type="match status" value="1"/>
</dbReference>
<dbReference type="Pfam" id="PF04542">
    <property type="entry name" value="Sigma70_r2"/>
    <property type="match status" value="1"/>
</dbReference>
<name>A0A317JQQ6_9BACT</name>
<dbReference type="InterPro" id="IPR013325">
    <property type="entry name" value="RNA_pol_sigma_r2"/>
</dbReference>
<dbReference type="Gene3D" id="1.20.120.1810">
    <property type="match status" value="1"/>
</dbReference>
<evidence type="ECO:0000313" key="2">
    <source>
        <dbReference type="EMBL" id="PWU23986.1"/>
    </source>
</evidence>
<dbReference type="PANTHER" id="PTHR30603">
    <property type="entry name" value="RNA POLYMERASE SIGMA FACTOR RPO"/>
    <property type="match status" value="1"/>
</dbReference>
<gene>
    <name evidence="2" type="ORF">C5B42_01025</name>
</gene>
<comment type="caution">
    <text evidence="2">The sequence shown here is derived from an EMBL/GenBank/DDBJ whole genome shotgun (WGS) entry which is preliminary data.</text>
</comment>
<protein>
    <recommendedName>
        <fullName evidence="1">RNA polymerase sigma-70 region 2 domain-containing protein</fullName>
    </recommendedName>
</protein>
<reference evidence="2 3" key="1">
    <citation type="submission" date="2018-02" db="EMBL/GenBank/DDBJ databases">
        <title>Genomic Reconstructions from Amazon Rainforest and Pasture Soil Reveal Novel Insights into the Physiology of Candidate Phyla in Tropical Sites.</title>
        <authorList>
            <person name="Kroeger M.E."/>
            <person name="Delmont T."/>
            <person name="Eren A.M."/>
            <person name="Guo J."/>
            <person name="Meyer K.M."/>
            <person name="Khan K."/>
            <person name="Rodrigues J.L.M."/>
            <person name="Bohannan B.J.M."/>
            <person name="Tringe S."/>
            <person name="Borges C.D."/>
            <person name="Tiedje J."/>
            <person name="Tsai S.M."/>
            <person name="Nusslein K."/>
        </authorList>
    </citation>
    <scope>NUCLEOTIDE SEQUENCE [LARGE SCALE GENOMIC DNA]</scope>
    <source>
        <strain evidence="2">Amazon FNV 2010 28 9</strain>
    </source>
</reference>